<name>A0ABD5Z5K2_9EURY</name>
<dbReference type="RefSeq" id="WP_279527329.1">
    <property type="nucleotide sequence ID" value="NZ_CP122312.1"/>
</dbReference>
<dbReference type="AlphaFoldDB" id="A0ABD5Z5K2"/>
<dbReference type="EMBL" id="JBHTAR010000011">
    <property type="protein sequence ID" value="MFC7200552.1"/>
    <property type="molecule type" value="Genomic_DNA"/>
</dbReference>
<reference evidence="1 2" key="1">
    <citation type="journal article" date="2019" name="Int. J. Syst. Evol. Microbiol.">
        <title>The Global Catalogue of Microorganisms (GCM) 10K type strain sequencing project: providing services to taxonomists for standard genome sequencing and annotation.</title>
        <authorList>
            <consortium name="The Broad Institute Genomics Platform"/>
            <consortium name="The Broad Institute Genome Sequencing Center for Infectious Disease"/>
            <person name="Wu L."/>
            <person name="Ma J."/>
        </authorList>
    </citation>
    <scope>NUCLEOTIDE SEQUENCE [LARGE SCALE GENOMIC DNA]</scope>
    <source>
        <strain evidence="1 2">XZGYJ-43</strain>
    </source>
</reference>
<dbReference type="Proteomes" id="UP001596447">
    <property type="component" value="Unassembled WGS sequence"/>
</dbReference>
<proteinExistence type="predicted"/>
<evidence type="ECO:0000313" key="1">
    <source>
        <dbReference type="EMBL" id="MFC7200552.1"/>
    </source>
</evidence>
<comment type="caution">
    <text evidence="1">The sequence shown here is derived from an EMBL/GenBank/DDBJ whole genome shotgun (WGS) entry which is preliminary data.</text>
</comment>
<protein>
    <submittedName>
        <fullName evidence="1">Uncharacterized protein</fullName>
    </submittedName>
</protein>
<sequence>MDVARDMCRITVDNAGERVRYFAAAPAETGKFEPLHVRDDLEWNAARQREVLSEYDELLAKESYEEMMDAENVNQIIKVADAKILFTGFVEDLIVVASFERGIFPVLDDIVEEFADYVREHDVDFVALEA</sequence>
<gene>
    <name evidence="1" type="ORF">ACFQJ9_14195</name>
</gene>
<organism evidence="1 2">
    <name type="scientific">Halospeciosus flavus</name>
    <dbReference type="NCBI Taxonomy" id="3032283"/>
    <lineage>
        <taxon>Archaea</taxon>
        <taxon>Methanobacteriati</taxon>
        <taxon>Methanobacteriota</taxon>
        <taxon>Stenosarchaea group</taxon>
        <taxon>Halobacteria</taxon>
        <taxon>Halobacteriales</taxon>
        <taxon>Halobacteriaceae</taxon>
        <taxon>Halospeciosus</taxon>
    </lineage>
</organism>
<accession>A0ABD5Z5K2</accession>
<keyword evidence="2" id="KW-1185">Reference proteome</keyword>
<evidence type="ECO:0000313" key="2">
    <source>
        <dbReference type="Proteomes" id="UP001596447"/>
    </source>
</evidence>